<dbReference type="AlphaFoldDB" id="A0A367Y8Q0"/>
<comment type="caution">
    <text evidence="7">The sequence shown here is derived from an EMBL/GenBank/DDBJ whole genome shotgun (WGS) entry which is preliminary data.</text>
</comment>
<sequence length="783" mass="89663">MSGSNNNSKKQFNRKKTRLYNSRNIKSQNFEPSYDSEQKVLDVNQFVQSRDYEIKSFEQSQLNSKNASATRVFQALPRSLRRRAASHNVKRIPKRLRVRAKREMSTSVPVKKMPRGRKLYKLMLRNRLLKVASKMKAMRYDPMDVTSSAKTIRAQFKELRDELKKIQEEDGEDGRTRLNNEVGSRDITGVNDLAPRPRGNIKYAKRQKEFVWIPTHIWHVKRFHMVKKYGFQIPYSPNQKCFKLMNRWNRAKSVCFDTSYFLTMVLTFPDYVGVPEEDPLVDLVKLLTLKKKVSQKVLSGDKSYKGVLWAHSGPGFLYVNKELRTVLIRVYPSTYKGLFDALKSRLKNIEGANIYDCRYSLGSIEMSGPLSLRSLSKIFHFKDLSPELRDIWASLSENTDSDLIPVGTTFTFNLQDPRIWQRPTKFPFKSPEGQSIYDTVIALNSNSHINNEVVEKLCSVSGREASYNKQLLIKQLGKFFANPLKQPEEVAHSQIPVILSKIDTQKWVLILPWHWVLPFWIQLTKVTDVKPGGSKQMIQFQFENQKQSFPEDYPWLKDGWALNTLIGEANQLKADKLPKSQVSVAQAEHNVSELFSGNNCAWRTLKNLIFAAKFAKLNGHNRGDVEASFANFNGPEREINSVHDLIQVIKTLEKEIPEDNDSVPVVDLYDKKMAYHKDFYKDEYTVGKLSYVVDLTLPVVPISVRIVNDGTIEDNARIYSSADGDDFSCVGFVTTGSMNLNLGKCSGIGSIIAQAWLLENGSNKLYIRNPGKSKTSLVEYSLI</sequence>
<dbReference type="Pfam" id="PF06978">
    <property type="entry name" value="POP1_N"/>
    <property type="match status" value="1"/>
</dbReference>
<dbReference type="InterPro" id="IPR012590">
    <property type="entry name" value="POPLD_dom"/>
</dbReference>
<dbReference type="GO" id="GO:0000172">
    <property type="term" value="C:ribonuclease MRP complex"/>
    <property type="evidence" value="ECO:0007669"/>
    <property type="project" value="InterPro"/>
</dbReference>
<evidence type="ECO:0000256" key="4">
    <source>
        <dbReference type="SAM" id="MobiDB-lite"/>
    </source>
</evidence>
<evidence type="ECO:0000256" key="3">
    <source>
        <dbReference type="ARBA" id="ARBA00023242"/>
    </source>
</evidence>
<evidence type="ECO:0000259" key="6">
    <source>
        <dbReference type="Pfam" id="PF08170"/>
    </source>
</evidence>
<protein>
    <submittedName>
        <fullName evidence="7">Ribonucleases P/MRP protein subunit POP1</fullName>
    </submittedName>
</protein>
<dbReference type="Pfam" id="PF08170">
    <property type="entry name" value="POPLD"/>
    <property type="match status" value="1"/>
</dbReference>
<accession>A0A367Y8Q0</accession>
<evidence type="ECO:0000259" key="5">
    <source>
        <dbReference type="Pfam" id="PF06978"/>
    </source>
</evidence>
<dbReference type="STRING" id="5486.A0A367Y8Q0"/>
<evidence type="ECO:0000313" key="7">
    <source>
        <dbReference type="EMBL" id="RCK62253.1"/>
    </source>
</evidence>
<organism evidence="7 8">
    <name type="scientific">Candida viswanathii</name>
    <dbReference type="NCBI Taxonomy" id="5486"/>
    <lineage>
        <taxon>Eukaryota</taxon>
        <taxon>Fungi</taxon>
        <taxon>Dikarya</taxon>
        <taxon>Ascomycota</taxon>
        <taxon>Saccharomycotina</taxon>
        <taxon>Pichiomycetes</taxon>
        <taxon>Debaryomycetaceae</taxon>
        <taxon>Candida/Lodderomyces clade</taxon>
        <taxon>Candida</taxon>
    </lineage>
</organism>
<proteinExistence type="predicted"/>
<dbReference type="GO" id="GO:0001682">
    <property type="term" value="P:tRNA 5'-leader removal"/>
    <property type="evidence" value="ECO:0007669"/>
    <property type="project" value="InterPro"/>
</dbReference>
<feature type="compositionally biased region" description="Polar residues" evidence="4">
    <location>
        <begin position="19"/>
        <end position="30"/>
    </location>
</feature>
<feature type="domain" description="Pop1 N-terminal" evidence="5">
    <location>
        <begin position="46"/>
        <end position="267"/>
    </location>
</feature>
<dbReference type="GO" id="GO:0005655">
    <property type="term" value="C:nucleolar ribonuclease P complex"/>
    <property type="evidence" value="ECO:0007669"/>
    <property type="project" value="InterPro"/>
</dbReference>
<comment type="subcellular location">
    <subcellularLocation>
        <location evidence="1">Nucleus</location>
    </subcellularLocation>
</comment>
<dbReference type="OrthoDB" id="442863at2759"/>
<feature type="domain" description="POPLD" evidence="6">
    <location>
        <begin position="506"/>
        <end position="586"/>
    </location>
</feature>
<feature type="region of interest" description="Disordered" evidence="4">
    <location>
        <begin position="1"/>
        <end position="30"/>
    </location>
</feature>
<evidence type="ECO:0000256" key="1">
    <source>
        <dbReference type="ARBA" id="ARBA00004123"/>
    </source>
</evidence>
<evidence type="ECO:0000313" key="8">
    <source>
        <dbReference type="Proteomes" id="UP000253472"/>
    </source>
</evidence>
<evidence type="ECO:0000256" key="2">
    <source>
        <dbReference type="ARBA" id="ARBA00022694"/>
    </source>
</evidence>
<gene>
    <name evidence="7" type="primary">POP1_1</name>
    <name evidence="7" type="ORF">Cantr_09077</name>
</gene>
<keyword evidence="2" id="KW-0819">tRNA processing</keyword>
<dbReference type="Proteomes" id="UP000253472">
    <property type="component" value="Unassembled WGS sequence"/>
</dbReference>
<dbReference type="InterPro" id="IPR009723">
    <property type="entry name" value="Pop1_N"/>
</dbReference>
<dbReference type="InterPro" id="IPR039182">
    <property type="entry name" value="Pop1"/>
</dbReference>
<name>A0A367Y8Q0_9ASCO</name>
<dbReference type="EMBL" id="QLNQ01000025">
    <property type="protein sequence ID" value="RCK62253.1"/>
    <property type="molecule type" value="Genomic_DNA"/>
</dbReference>
<keyword evidence="3" id="KW-0539">Nucleus</keyword>
<dbReference type="PANTHER" id="PTHR22731">
    <property type="entry name" value="RIBONUCLEASES P/MRP PROTEIN SUBUNIT POP1"/>
    <property type="match status" value="1"/>
</dbReference>
<feature type="compositionally biased region" description="Polar residues" evidence="4">
    <location>
        <begin position="1"/>
        <end position="10"/>
    </location>
</feature>
<dbReference type="PANTHER" id="PTHR22731:SF3">
    <property type="entry name" value="RIBONUCLEASES P_MRP PROTEIN SUBUNIT POP1"/>
    <property type="match status" value="1"/>
</dbReference>
<reference evidence="7 8" key="1">
    <citation type="submission" date="2018-06" db="EMBL/GenBank/DDBJ databases">
        <title>Whole genome sequencing of Candida tropicalis (genome annotated by CSBL at Korea University).</title>
        <authorList>
            <person name="Ahn J."/>
        </authorList>
    </citation>
    <scope>NUCLEOTIDE SEQUENCE [LARGE SCALE GENOMIC DNA]</scope>
    <source>
        <strain evidence="7 8">ATCC 20962</strain>
    </source>
</reference>
<keyword evidence="8" id="KW-1185">Reference proteome</keyword>